<comment type="subcellular location">
    <subcellularLocation>
        <location evidence="3">Cytoplasm</location>
    </subcellularLocation>
</comment>
<reference evidence="4" key="1">
    <citation type="submission" date="2023-05" db="EMBL/GenBank/DDBJ databases">
        <title>Limnohabitans sp. strain HM2-2 Genome sequencing and assembly.</title>
        <authorList>
            <person name="Jung Y."/>
        </authorList>
    </citation>
    <scope>NUCLEOTIDE SEQUENCE</scope>
    <source>
        <strain evidence="4">HM2-2</strain>
    </source>
</reference>
<dbReference type="Gene3D" id="1.10.4190.10">
    <property type="entry name" value="Urease accessory protein UreF"/>
    <property type="match status" value="1"/>
</dbReference>
<accession>A0ABT6X8K0</accession>
<comment type="function">
    <text evidence="3">Required for maturation of urease via the functional incorporation of the urease nickel metallocenter.</text>
</comment>
<comment type="similarity">
    <text evidence="3">Belongs to the UreF family.</text>
</comment>
<evidence type="ECO:0000256" key="1">
    <source>
        <dbReference type="ARBA" id="ARBA00022988"/>
    </source>
</evidence>
<name>A0ABT6X8K0_9BURK</name>
<sequence length="229" mass="25036">MSTDTAPSGLLQLIWLASPALPIGGFSYSEGLEAAIEQGLVHDEASATDWGVDQLHLTQSRGDMAVLAQAIPAWQQHDTARLQTLNNWVMATRETAEMRLQTEQMGRSLLDWLRNLQQASEAQLSCCAQLPPTYPLAMALALSLAQAPPDQALQACAFGWAENMTQAALKAVPLGQSAGQRMLARLAREIPLAVQTAMHLSDEDRQAFNPMLAILSARHETQYSRIFRS</sequence>
<dbReference type="HAMAP" id="MF_01385">
    <property type="entry name" value="UreF"/>
    <property type="match status" value="1"/>
</dbReference>
<evidence type="ECO:0000313" key="4">
    <source>
        <dbReference type="EMBL" id="MDI9234289.1"/>
    </source>
</evidence>
<evidence type="ECO:0000313" key="5">
    <source>
        <dbReference type="Proteomes" id="UP001431902"/>
    </source>
</evidence>
<dbReference type="Pfam" id="PF01730">
    <property type="entry name" value="UreF"/>
    <property type="match status" value="1"/>
</dbReference>
<evidence type="ECO:0000256" key="2">
    <source>
        <dbReference type="ARBA" id="ARBA00023186"/>
    </source>
</evidence>
<comment type="subunit">
    <text evidence="3">UreD, UreF and UreG form a complex that acts as a GTP-hydrolysis-dependent molecular chaperone, activating the urease apoprotein by helping to assemble the nickel containing metallocenter of UreC. The UreE protein probably delivers the nickel.</text>
</comment>
<evidence type="ECO:0000256" key="3">
    <source>
        <dbReference type="HAMAP-Rule" id="MF_01385"/>
    </source>
</evidence>
<comment type="caution">
    <text evidence="4">The sequence shown here is derived from an EMBL/GenBank/DDBJ whole genome shotgun (WGS) entry which is preliminary data.</text>
</comment>
<dbReference type="InterPro" id="IPR038277">
    <property type="entry name" value="UreF_sf"/>
</dbReference>
<keyword evidence="5" id="KW-1185">Reference proteome</keyword>
<keyword evidence="2 3" id="KW-0143">Chaperone</keyword>
<dbReference type="EMBL" id="JASGBH010000007">
    <property type="protein sequence ID" value="MDI9234289.1"/>
    <property type="molecule type" value="Genomic_DNA"/>
</dbReference>
<organism evidence="4 5">
    <name type="scientific">Limnohabitans lacus</name>
    <dbReference type="NCBI Taxonomy" id="3045173"/>
    <lineage>
        <taxon>Bacteria</taxon>
        <taxon>Pseudomonadati</taxon>
        <taxon>Pseudomonadota</taxon>
        <taxon>Betaproteobacteria</taxon>
        <taxon>Burkholderiales</taxon>
        <taxon>Comamonadaceae</taxon>
        <taxon>Limnohabitans</taxon>
    </lineage>
</organism>
<dbReference type="PANTHER" id="PTHR33620">
    <property type="entry name" value="UREASE ACCESSORY PROTEIN F"/>
    <property type="match status" value="1"/>
</dbReference>
<keyword evidence="3" id="KW-0963">Cytoplasm</keyword>
<dbReference type="PIRSF" id="PIRSF009467">
    <property type="entry name" value="Ureas_acces_UreF"/>
    <property type="match status" value="1"/>
</dbReference>
<keyword evidence="1 3" id="KW-0996">Nickel insertion</keyword>
<dbReference type="InterPro" id="IPR002639">
    <property type="entry name" value="UreF"/>
</dbReference>
<gene>
    <name evidence="3" type="primary">ureF</name>
    <name evidence="4" type="ORF">QLQ16_10615</name>
</gene>
<dbReference type="RefSeq" id="WP_283224666.1">
    <property type="nucleotide sequence ID" value="NZ_JASGBH010000007.1"/>
</dbReference>
<proteinExistence type="inferred from homology"/>
<protein>
    <recommendedName>
        <fullName evidence="3">Urease accessory protein UreF</fullName>
    </recommendedName>
</protein>
<dbReference type="Proteomes" id="UP001431902">
    <property type="component" value="Unassembled WGS sequence"/>
</dbReference>
<dbReference type="PANTHER" id="PTHR33620:SF1">
    <property type="entry name" value="UREASE ACCESSORY PROTEIN F"/>
    <property type="match status" value="1"/>
</dbReference>